<feature type="compositionally biased region" description="Polar residues" evidence="2">
    <location>
        <begin position="713"/>
        <end position="730"/>
    </location>
</feature>
<dbReference type="Proteomes" id="UP001271007">
    <property type="component" value="Unassembled WGS sequence"/>
</dbReference>
<feature type="domain" description="Rab-GAP TBC" evidence="3">
    <location>
        <begin position="35"/>
        <end position="286"/>
    </location>
</feature>
<evidence type="ECO:0000256" key="2">
    <source>
        <dbReference type="SAM" id="MobiDB-lite"/>
    </source>
</evidence>
<accession>A0AAJ0GAY3</accession>
<comment type="caution">
    <text evidence="4">The sequence shown here is derived from an EMBL/GenBank/DDBJ whole genome shotgun (WGS) entry which is preliminary data.</text>
</comment>
<dbReference type="InterPro" id="IPR000195">
    <property type="entry name" value="Rab-GAP-TBC_dom"/>
</dbReference>
<dbReference type="FunFam" id="1.10.8.270:FF:000031">
    <property type="entry name" value="TBC1 domain family member 5"/>
    <property type="match status" value="1"/>
</dbReference>
<dbReference type="SMART" id="SM00164">
    <property type="entry name" value="TBC"/>
    <property type="match status" value="1"/>
</dbReference>
<reference evidence="4" key="1">
    <citation type="submission" date="2023-04" db="EMBL/GenBank/DDBJ databases">
        <title>Black Yeasts Isolated from many extreme environments.</title>
        <authorList>
            <person name="Coleine C."/>
            <person name="Stajich J.E."/>
            <person name="Selbmann L."/>
        </authorList>
    </citation>
    <scope>NUCLEOTIDE SEQUENCE</scope>
    <source>
        <strain evidence="4">CCFEE 5312</strain>
    </source>
</reference>
<dbReference type="AlphaFoldDB" id="A0AAJ0GAY3"/>
<organism evidence="4 5">
    <name type="scientific">Extremus antarcticus</name>
    <dbReference type="NCBI Taxonomy" id="702011"/>
    <lineage>
        <taxon>Eukaryota</taxon>
        <taxon>Fungi</taxon>
        <taxon>Dikarya</taxon>
        <taxon>Ascomycota</taxon>
        <taxon>Pezizomycotina</taxon>
        <taxon>Dothideomycetes</taxon>
        <taxon>Dothideomycetidae</taxon>
        <taxon>Mycosphaerellales</taxon>
        <taxon>Extremaceae</taxon>
        <taxon>Extremus</taxon>
    </lineage>
</organism>
<dbReference type="PANTHER" id="PTHR22957">
    <property type="entry name" value="TBC1 DOMAIN FAMILY MEMBER GTPASE-ACTIVATING PROTEIN"/>
    <property type="match status" value="1"/>
</dbReference>
<feature type="region of interest" description="Disordered" evidence="2">
    <location>
        <begin position="581"/>
        <end position="621"/>
    </location>
</feature>
<evidence type="ECO:0000259" key="3">
    <source>
        <dbReference type="PROSITE" id="PS50086"/>
    </source>
</evidence>
<feature type="region of interest" description="Disordered" evidence="2">
    <location>
        <begin position="439"/>
        <end position="460"/>
    </location>
</feature>
<protein>
    <recommendedName>
        <fullName evidence="3">Rab-GAP TBC domain-containing protein</fullName>
    </recommendedName>
</protein>
<dbReference type="PANTHER" id="PTHR22957:SF337">
    <property type="entry name" value="TBC1 DOMAIN FAMILY MEMBER 5"/>
    <property type="match status" value="1"/>
</dbReference>
<keyword evidence="5" id="KW-1185">Reference proteome</keyword>
<keyword evidence="1" id="KW-0343">GTPase activation</keyword>
<name>A0AAJ0GAY3_9PEZI</name>
<evidence type="ECO:0000313" key="5">
    <source>
        <dbReference type="Proteomes" id="UP001271007"/>
    </source>
</evidence>
<dbReference type="Gene3D" id="1.10.8.270">
    <property type="entry name" value="putative rabgap domain of human tbc1 domain family member 14 like domains"/>
    <property type="match status" value="1"/>
</dbReference>
<dbReference type="EMBL" id="JAWDJX010000055">
    <property type="protein sequence ID" value="KAK3047880.1"/>
    <property type="molecule type" value="Genomic_DNA"/>
</dbReference>
<dbReference type="GO" id="GO:0005096">
    <property type="term" value="F:GTPase activator activity"/>
    <property type="evidence" value="ECO:0007669"/>
    <property type="project" value="UniProtKB-KW"/>
</dbReference>
<feature type="region of interest" description="Disordered" evidence="2">
    <location>
        <begin position="694"/>
        <end position="751"/>
    </location>
</feature>
<sequence>MRSLDDARNAWDEVRQYQTLKELREAVRLDGTSSIATTGGRSACWKVFLLFESLDTSTWIRTLSSARSAYNSLKSHFLRHIENPDELTSGYDPLSGETELRKDEELRGEILQDVVRCMPENLYFRQPDTQRALTDILFVFCKLNPDVSYRQGMHELLAPILWAVERDAIDLGQSSKAMGEDAVIKSMFDSEHIEHDAFALFGQVMQSAKVFYEQTTSNGNENPMVARSRRIFGELLSLVDERLAKHLERIDIVPQVFLIRWIRLLFGREFSFDDVLTMWDVIFAEDPSLEVVDYICVAMLLRIRWDLIEADYNVALTLLLRYPEPGAQLPAQTLALDGLFLREHMDYHSGSYLVSKYSGRPLQQAGRPVTPPALQRNITTMAVTTAAKASAISPSRSPRPTQNLENVLQSTARNIYARGEKLGINKVVRSAVDEVQRKAQEIRDTQTPTPSPPWRPRDSSRTSLGIGHLLGRVQALEDRSKQLAKLLEGAVSELWEYQRMTSESSRSDEQAQTTNLDQLSVAIAKVQFIQVYLDDPGMPLPRESVRVHGTALSADPGAPRGIDTVNVPESTDAGNVVAAPAAANDDSKSHAVRRPKTSSIQELTDPEVFADLPDAAPSKEVPDVITVPAEGEVLAENNTSEPPNAAQAHPTSPSAARPRLEQSSLSWMLEKQDGSSRQTFASASAFLPENATARGSLFGHSRGDGTAAVKNSRPGSSENKQKVRQSSDATAEQEDNVFDMGSLRHSKGRKA</sequence>
<evidence type="ECO:0000256" key="1">
    <source>
        <dbReference type="ARBA" id="ARBA00022468"/>
    </source>
</evidence>
<dbReference type="PROSITE" id="PS50086">
    <property type="entry name" value="TBC_RABGAP"/>
    <property type="match status" value="1"/>
</dbReference>
<dbReference type="InterPro" id="IPR035969">
    <property type="entry name" value="Rab-GAP_TBC_sf"/>
</dbReference>
<gene>
    <name evidence="4" type="ORF">LTR09_010705</name>
</gene>
<dbReference type="Gene3D" id="1.10.472.80">
    <property type="entry name" value="Ypt/Rab-GAP domain of gyp1p, domain 3"/>
    <property type="match status" value="1"/>
</dbReference>
<dbReference type="SUPFAM" id="SSF47923">
    <property type="entry name" value="Ypt/Rab-GAP domain of gyp1p"/>
    <property type="match status" value="2"/>
</dbReference>
<proteinExistence type="predicted"/>
<evidence type="ECO:0000313" key="4">
    <source>
        <dbReference type="EMBL" id="KAK3047880.1"/>
    </source>
</evidence>
<feature type="region of interest" description="Disordered" evidence="2">
    <location>
        <begin position="636"/>
        <end position="661"/>
    </location>
</feature>
<dbReference type="Pfam" id="PF00566">
    <property type="entry name" value="RabGAP-TBC"/>
    <property type="match status" value="1"/>
</dbReference>
<dbReference type="FunFam" id="1.10.472.80:FF:000038">
    <property type="entry name" value="TBC1 domain family member 5"/>
    <property type="match status" value="1"/>
</dbReference>